<evidence type="ECO:0000313" key="5">
    <source>
        <dbReference type="Proteomes" id="UP000249757"/>
    </source>
</evidence>
<feature type="domain" description="HTH CENPB-type" evidence="3">
    <location>
        <begin position="49"/>
        <end position="114"/>
    </location>
</feature>
<dbReference type="AlphaFoldDB" id="A0A922STS2"/>
<evidence type="ECO:0000256" key="1">
    <source>
        <dbReference type="ARBA" id="ARBA00023125"/>
    </source>
</evidence>
<evidence type="ECO:0000313" key="4">
    <source>
        <dbReference type="EMBL" id="KAI1511859.1"/>
    </source>
</evidence>
<gene>
    <name evidence="4" type="ORF">Ptr86124_009503</name>
</gene>
<feature type="region of interest" description="Disordered" evidence="2">
    <location>
        <begin position="364"/>
        <end position="463"/>
    </location>
</feature>
<organism evidence="4 5">
    <name type="scientific">Pyrenophora tritici-repentis</name>
    <dbReference type="NCBI Taxonomy" id="45151"/>
    <lineage>
        <taxon>Eukaryota</taxon>
        <taxon>Fungi</taxon>
        <taxon>Dikarya</taxon>
        <taxon>Ascomycota</taxon>
        <taxon>Pezizomycotina</taxon>
        <taxon>Dothideomycetes</taxon>
        <taxon>Pleosporomycetidae</taxon>
        <taxon>Pleosporales</taxon>
        <taxon>Pleosporineae</taxon>
        <taxon>Pleosporaceae</taxon>
        <taxon>Pyrenophora</taxon>
    </lineage>
</organism>
<protein>
    <submittedName>
        <fullName evidence="4">CENP-B protein</fullName>
    </submittedName>
</protein>
<reference evidence="5" key="1">
    <citation type="journal article" date="2022" name="Microb. Genom.">
        <title>A global pangenome for the wheat fungal pathogen Pyrenophora tritici-repentis and prediction of effector protein structural homology.</title>
        <authorList>
            <person name="Moolhuijzen P.M."/>
            <person name="See P.T."/>
            <person name="Shi G."/>
            <person name="Powell H.R."/>
            <person name="Cockram J."/>
            <person name="Jorgensen L.N."/>
            <person name="Benslimane H."/>
            <person name="Strelkov S.E."/>
            <person name="Turner J."/>
            <person name="Liu Z."/>
            <person name="Moffat C.S."/>
        </authorList>
    </citation>
    <scope>NUCLEOTIDE SEQUENCE [LARGE SCALE GENOMIC DNA]</scope>
</reference>
<dbReference type="Proteomes" id="UP000249757">
    <property type="component" value="Unassembled WGS sequence"/>
</dbReference>
<keyword evidence="5" id="KW-1185">Reference proteome</keyword>
<dbReference type="InterPro" id="IPR006600">
    <property type="entry name" value="HTH_CenpB_DNA-bd_dom"/>
</dbReference>
<evidence type="ECO:0000259" key="3">
    <source>
        <dbReference type="PROSITE" id="PS51253"/>
    </source>
</evidence>
<keyword evidence="1" id="KW-0238">DNA-binding</keyword>
<dbReference type="SMART" id="SM00674">
    <property type="entry name" value="CENPB"/>
    <property type="match status" value="1"/>
</dbReference>
<name>A0A922STS2_9PLEO</name>
<dbReference type="GO" id="GO:0003677">
    <property type="term" value="F:DNA binding"/>
    <property type="evidence" value="ECO:0007669"/>
    <property type="project" value="UniProtKB-KW"/>
</dbReference>
<dbReference type="EMBL" id="NRDI02000013">
    <property type="protein sequence ID" value="KAI1511859.1"/>
    <property type="molecule type" value="Genomic_DNA"/>
</dbReference>
<accession>A0A922STS2</accession>
<dbReference type="PROSITE" id="PS51253">
    <property type="entry name" value="HTH_CENPB"/>
    <property type="match status" value="1"/>
</dbReference>
<feature type="compositionally biased region" description="Basic residues" evidence="2">
    <location>
        <begin position="410"/>
        <end position="427"/>
    </location>
</feature>
<sequence length="463" mass="52802">MTAIDKAVKYLESLKPGEHFVYQKVADQFGCSRSALSRRWRGVSRDKTTSDGMKQALLPQQELELVQYIEELHIRGLPPTREMIQNFGSEICGNPVSMSWVERFLHRNQDRLISRWAPTLDRVRHQADSIDKYDSYFDILHQKMEEHKIERRLTFNMDEKGFLIGVQNKSKRVFSKPVWVQDGARAAIQDGNRDWITIIPTICADGTTLPTSIIMGSEAHDLYDNWVEDIPPEDTQINVSSSPTGWSNEKLGLAWLKLSANTGLLPVVKADFYGLFKPAYASSFTEANIVAAFEATGIWPMDRTVVTKRFDYTTPPLQTDNISLSHLSPADWWRTERLVERAIKGNNDQVVTKLLREAKKLLSEKSKQEAQEKRERDKMVKEKENADKAARREQQKQQENSDKAIQPSQKGKRKASRLLPKQKKRQKRVDGSVASGVAIEATPAQPARTSRGGRNIKIPAKFR</sequence>
<evidence type="ECO:0000256" key="2">
    <source>
        <dbReference type="SAM" id="MobiDB-lite"/>
    </source>
</evidence>
<feature type="compositionally biased region" description="Basic and acidic residues" evidence="2">
    <location>
        <begin position="364"/>
        <end position="402"/>
    </location>
</feature>
<proteinExistence type="predicted"/>
<dbReference type="Pfam" id="PF03221">
    <property type="entry name" value="HTH_Tnp_Tc5"/>
    <property type="match status" value="1"/>
</dbReference>
<comment type="caution">
    <text evidence="4">The sequence shown here is derived from an EMBL/GenBank/DDBJ whole genome shotgun (WGS) entry which is preliminary data.</text>
</comment>